<gene>
    <name evidence="8" type="ORF">THAOC_00914</name>
    <name evidence="7" type="ORF">THAOC_29919</name>
</gene>
<dbReference type="InterPro" id="IPR036390">
    <property type="entry name" value="WH_DNA-bd_sf"/>
</dbReference>
<accession>K0TI83</accession>
<dbReference type="Gene3D" id="1.10.10.10">
    <property type="entry name" value="Winged helix-like DNA-binding domain superfamily/Winged helix DNA-binding domain"/>
    <property type="match status" value="1"/>
</dbReference>
<dbReference type="OrthoDB" id="40204at2759"/>
<feature type="region of interest" description="Disordered" evidence="5">
    <location>
        <begin position="171"/>
        <end position="203"/>
    </location>
</feature>
<evidence type="ECO:0000256" key="1">
    <source>
        <dbReference type="ARBA" id="ARBA00004123"/>
    </source>
</evidence>
<comment type="caution">
    <text evidence="8">The sequence shown here is derived from an EMBL/GenBank/DDBJ whole genome shotgun (WGS) entry which is preliminary data.</text>
</comment>
<keyword evidence="2" id="KW-0238">DNA-binding</keyword>
<evidence type="ECO:0000259" key="6">
    <source>
        <dbReference type="SMART" id="SM00415"/>
    </source>
</evidence>
<dbReference type="PANTHER" id="PTHR10015:SF206">
    <property type="entry name" value="HSF-TYPE DNA-BINDING DOMAIN-CONTAINING PROTEIN"/>
    <property type="match status" value="1"/>
</dbReference>
<proteinExistence type="inferred from homology"/>
<dbReference type="Pfam" id="PF00447">
    <property type="entry name" value="HSF_DNA-bind"/>
    <property type="match status" value="1"/>
</dbReference>
<keyword evidence="3" id="KW-0539">Nucleus</keyword>
<evidence type="ECO:0000256" key="3">
    <source>
        <dbReference type="ARBA" id="ARBA00023242"/>
    </source>
</evidence>
<dbReference type="PANTHER" id="PTHR10015">
    <property type="entry name" value="HEAT SHOCK TRANSCRIPTION FACTOR"/>
    <property type="match status" value="1"/>
</dbReference>
<name>K0TI83_THAOC</name>
<dbReference type="GO" id="GO:0003700">
    <property type="term" value="F:DNA-binding transcription factor activity"/>
    <property type="evidence" value="ECO:0007669"/>
    <property type="project" value="InterPro"/>
</dbReference>
<dbReference type="InterPro" id="IPR036388">
    <property type="entry name" value="WH-like_DNA-bd_sf"/>
</dbReference>
<sequence length="492" mass="55753">MDRPTSRSQKQTPSCLRYVDHSYRDYSQYIKSGGKIIRHKKSTNNFPARLHRMLSDEGHSDIITWMPHGRAWKVLDKERLLKQVLPKYYVCSKVESFTRQLSGWGFKRLHSNGPDFGCYYHECFLRGIPQITSLIRRLPPGGGKKIPLKSEEPDFYKMSIYFPLLPDTIKPNEELPEPKSHEQATEKKSPGVSPNAMLRMPSKPSITEKFDSSVYAQKGSRDAIPRTMRTGAMPSSTGNFELSGVLRDAMPRAPAQPPNQVIREPPVVFTSPLKYSISRDYLERAKVDAIERAREDANKAFARGFVPDYNILVNSMPTEEDQVAIQMNFHSNMSHPGQGEHHAPFGLPRGIQRDTLHNDWFDGRERVVALNHDVVNGQYLALSSTTPFFNPALLEFTKYPTAQHDQNQMCTSHHEKPSSKVIHGKFTKESAVEDSTASQPFHVQMHEKLYKNSGKRMPIHGRTPAYSGERGGLDLLCLAGDLTQAIHNNGQE</sequence>
<evidence type="ECO:0000256" key="5">
    <source>
        <dbReference type="SAM" id="MobiDB-lite"/>
    </source>
</evidence>
<dbReference type="GO" id="GO:0005634">
    <property type="term" value="C:nucleus"/>
    <property type="evidence" value="ECO:0007669"/>
    <property type="project" value="UniProtKB-SubCell"/>
</dbReference>
<protein>
    <recommendedName>
        <fullName evidence="6">HSF-type DNA-binding domain-containing protein</fullName>
    </recommendedName>
</protein>
<dbReference type="EMBL" id="AGNL01001095">
    <property type="protein sequence ID" value="EJK77265.1"/>
    <property type="molecule type" value="Genomic_DNA"/>
</dbReference>
<dbReference type="GO" id="GO:0043565">
    <property type="term" value="F:sequence-specific DNA binding"/>
    <property type="evidence" value="ECO:0007669"/>
    <property type="project" value="InterPro"/>
</dbReference>
<dbReference type="FunFam" id="1.10.10.10:FF:000479">
    <property type="entry name" value="Predicted protein"/>
    <property type="match status" value="1"/>
</dbReference>
<keyword evidence="9" id="KW-1185">Reference proteome</keyword>
<comment type="subcellular location">
    <subcellularLocation>
        <location evidence="1">Nucleus</location>
    </subcellularLocation>
</comment>
<evidence type="ECO:0000256" key="2">
    <source>
        <dbReference type="ARBA" id="ARBA00023125"/>
    </source>
</evidence>
<evidence type="ECO:0000313" key="7">
    <source>
        <dbReference type="EMBL" id="EJK50962.1"/>
    </source>
</evidence>
<evidence type="ECO:0000256" key="4">
    <source>
        <dbReference type="RuleBase" id="RU004020"/>
    </source>
</evidence>
<organism evidence="8 9">
    <name type="scientific">Thalassiosira oceanica</name>
    <name type="common">Marine diatom</name>
    <dbReference type="NCBI Taxonomy" id="159749"/>
    <lineage>
        <taxon>Eukaryota</taxon>
        <taxon>Sar</taxon>
        <taxon>Stramenopiles</taxon>
        <taxon>Ochrophyta</taxon>
        <taxon>Bacillariophyta</taxon>
        <taxon>Coscinodiscophyceae</taxon>
        <taxon>Thalassiosirophycidae</taxon>
        <taxon>Thalassiosirales</taxon>
        <taxon>Thalassiosiraceae</taxon>
        <taxon>Thalassiosira</taxon>
    </lineage>
</organism>
<dbReference type="Proteomes" id="UP000266841">
    <property type="component" value="Unassembled WGS sequence"/>
</dbReference>
<dbReference type="eggNOG" id="KOG0627">
    <property type="taxonomic scope" value="Eukaryota"/>
</dbReference>
<dbReference type="SUPFAM" id="SSF46785">
    <property type="entry name" value="Winged helix' DNA-binding domain"/>
    <property type="match status" value="1"/>
</dbReference>
<dbReference type="PRINTS" id="PR00056">
    <property type="entry name" value="HSFDOMAIN"/>
</dbReference>
<feature type="domain" description="HSF-type DNA-binding" evidence="6">
    <location>
        <begin position="42"/>
        <end position="138"/>
    </location>
</feature>
<evidence type="ECO:0000313" key="8">
    <source>
        <dbReference type="EMBL" id="EJK77265.1"/>
    </source>
</evidence>
<dbReference type="InterPro" id="IPR000232">
    <property type="entry name" value="HSF_DNA-bd"/>
</dbReference>
<comment type="similarity">
    <text evidence="4">Belongs to the HSF family.</text>
</comment>
<dbReference type="AlphaFoldDB" id="K0TI83"/>
<feature type="compositionally biased region" description="Basic and acidic residues" evidence="5">
    <location>
        <begin position="171"/>
        <end position="189"/>
    </location>
</feature>
<evidence type="ECO:0000313" key="9">
    <source>
        <dbReference type="Proteomes" id="UP000266841"/>
    </source>
</evidence>
<reference evidence="8 9" key="1">
    <citation type="journal article" date="2012" name="Genome Biol.">
        <title>Genome and low-iron response of an oceanic diatom adapted to chronic iron limitation.</title>
        <authorList>
            <person name="Lommer M."/>
            <person name="Specht M."/>
            <person name="Roy A.S."/>
            <person name="Kraemer L."/>
            <person name="Andreson R."/>
            <person name="Gutowska M.A."/>
            <person name="Wolf J."/>
            <person name="Bergner S.V."/>
            <person name="Schilhabel M.B."/>
            <person name="Klostermeier U.C."/>
            <person name="Beiko R.G."/>
            <person name="Rosenstiel P."/>
            <person name="Hippler M."/>
            <person name="Laroche J."/>
        </authorList>
    </citation>
    <scope>NUCLEOTIDE SEQUENCE [LARGE SCALE GENOMIC DNA]</scope>
    <source>
        <strain evidence="8 9">CCMP1005</strain>
    </source>
</reference>
<dbReference type="SMART" id="SM00415">
    <property type="entry name" value="HSF"/>
    <property type="match status" value="1"/>
</dbReference>
<dbReference type="EMBL" id="AGNL01042513">
    <property type="protein sequence ID" value="EJK50962.1"/>
    <property type="molecule type" value="Genomic_DNA"/>
</dbReference>